<dbReference type="RefSeq" id="WP_400195147.1">
    <property type="nucleotide sequence ID" value="NZ_CAYAYE010000021.1"/>
</dbReference>
<organism evidence="2 3">
    <name type="scientific">Candidatus Methanomassiliicoccus intestinalis</name>
    <dbReference type="NCBI Taxonomy" id="1406512"/>
    <lineage>
        <taxon>Archaea</taxon>
        <taxon>Methanobacteriati</taxon>
        <taxon>Thermoplasmatota</taxon>
        <taxon>Thermoplasmata</taxon>
        <taxon>Methanomassiliicoccales</taxon>
        <taxon>Methanomassiliicoccaceae</taxon>
        <taxon>Methanomassiliicoccus</taxon>
    </lineage>
</organism>
<reference evidence="2" key="1">
    <citation type="submission" date="2016-03" db="EMBL/GenBank/DDBJ databases">
        <authorList>
            <person name="Borrel G."/>
            <person name="Mccann A."/>
            <person name="O'Toole P.W."/>
        </authorList>
    </citation>
    <scope>NUCLEOTIDE SEQUENCE</scope>
    <source>
        <strain evidence="2">183</strain>
    </source>
</reference>
<dbReference type="EMBL" id="LVVT01000024">
    <property type="protein sequence ID" value="TQS81200.1"/>
    <property type="molecule type" value="Genomic_DNA"/>
</dbReference>
<evidence type="ECO:0000313" key="3">
    <source>
        <dbReference type="Proteomes" id="UP000752814"/>
    </source>
</evidence>
<feature type="domain" description="DUF1638" evidence="1">
    <location>
        <begin position="62"/>
        <end position="224"/>
    </location>
</feature>
<name>A0A8J8PF35_9ARCH</name>
<comment type="caution">
    <text evidence="2">The sequence shown here is derived from an EMBL/GenBank/DDBJ whole genome shotgun (WGS) entry which is preliminary data.</text>
</comment>
<evidence type="ECO:0000259" key="1">
    <source>
        <dbReference type="Pfam" id="PF07796"/>
    </source>
</evidence>
<dbReference type="Proteomes" id="UP000752814">
    <property type="component" value="Unassembled WGS sequence"/>
</dbReference>
<protein>
    <recommendedName>
        <fullName evidence="1">DUF1638 domain-containing protein</fullName>
    </recommendedName>
</protein>
<accession>A0A8J8PF35</accession>
<dbReference type="Pfam" id="PF07796">
    <property type="entry name" value="DUF1638"/>
    <property type="match status" value="1"/>
</dbReference>
<dbReference type="AlphaFoldDB" id="A0A8J8PF35"/>
<gene>
    <name evidence="2" type="ORF">A3207_04820</name>
</gene>
<proteinExistence type="predicted"/>
<sequence length="241" mass="27219">MYLISDISGAIRLQSMMSKGGYNINICNIHSMKLGIVACDILKHEIESLVSDDPDFVQKEYLEYSIHVFPEVMKEKILEAVDKVKDNVDGILLGFAVCQSLENFTDELDIPAVMLDGADCIEVVLGPEEYEKEKKICPGTWFSTPGWAENGKNGLIKEMHLDAMMDEGFPPEMFLDIIFDAYSRCLYIDTGIGNNDYYVNLSEKFAQELNFTHECRTGNTKNIEIAIAKLKKLFTDDSLEN</sequence>
<evidence type="ECO:0000313" key="2">
    <source>
        <dbReference type="EMBL" id="TQS81200.1"/>
    </source>
</evidence>
<dbReference type="InterPro" id="IPR012437">
    <property type="entry name" value="DUF1638"/>
</dbReference>